<gene>
    <name evidence="14" type="ORF">J5N97_024492</name>
</gene>
<feature type="domain" description="JmjN" evidence="12">
    <location>
        <begin position="148"/>
        <end position="189"/>
    </location>
</feature>
<dbReference type="GO" id="GO:0046872">
    <property type="term" value="F:metal ion binding"/>
    <property type="evidence" value="ECO:0007669"/>
    <property type="project" value="UniProtKB-KW"/>
</dbReference>
<dbReference type="PROSITE" id="PS51183">
    <property type="entry name" value="JMJN"/>
    <property type="match status" value="1"/>
</dbReference>
<keyword evidence="4" id="KW-0156">Chromatin regulator</keyword>
<evidence type="ECO:0000256" key="8">
    <source>
        <dbReference type="ARBA" id="ARBA00023015"/>
    </source>
</evidence>
<feature type="region of interest" description="Disordered" evidence="11">
    <location>
        <begin position="761"/>
        <end position="787"/>
    </location>
</feature>
<keyword evidence="7" id="KW-0408">Iron</keyword>
<dbReference type="EMBL" id="JAGGNH010000007">
    <property type="protein sequence ID" value="KAJ0967575.1"/>
    <property type="molecule type" value="Genomic_DNA"/>
</dbReference>
<dbReference type="PROSITE" id="PS51543">
    <property type="entry name" value="FYRC"/>
    <property type="match status" value="1"/>
</dbReference>
<dbReference type="Pfam" id="PF05964">
    <property type="entry name" value="FYRN"/>
    <property type="match status" value="1"/>
</dbReference>
<dbReference type="GO" id="GO:0034647">
    <property type="term" value="F:histone H3K4me/H3K4me2/H3K4me3 demethylase activity"/>
    <property type="evidence" value="ECO:0007669"/>
    <property type="project" value="TreeGrafter"/>
</dbReference>
<comment type="cofactor">
    <cofactor evidence="1">
        <name>Fe(2+)</name>
        <dbReference type="ChEBI" id="CHEBI:29033"/>
    </cofactor>
</comment>
<reference evidence="14" key="1">
    <citation type="submission" date="2021-03" db="EMBL/GenBank/DDBJ databases">
        <authorList>
            <person name="Li Z."/>
            <person name="Yang C."/>
        </authorList>
    </citation>
    <scope>NUCLEOTIDE SEQUENCE</scope>
    <source>
        <strain evidence="14">Dzin_1.0</strain>
        <tissue evidence="14">Leaf</tissue>
    </source>
</reference>
<dbReference type="GO" id="GO:0045814">
    <property type="term" value="P:negative regulation of gene expression, epigenetic"/>
    <property type="evidence" value="ECO:0007669"/>
    <property type="project" value="UniProtKB-ARBA"/>
</dbReference>
<dbReference type="SMART" id="SM00558">
    <property type="entry name" value="JmjC"/>
    <property type="match status" value="1"/>
</dbReference>
<dbReference type="Pfam" id="PF02928">
    <property type="entry name" value="zf-C5HC2"/>
    <property type="match status" value="1"/>
</dbReference>
<dbReference type="Pfam" id="PF05965">
    <property type="entry name" value="FYRC"/>
    <property type="match status" value="1"/>
</dbReference>
<feature type="region of interest" description="Disordered" evidence="11">
    <location>
        <begin position="1235"/>
        <end position="1254"/>
    </location>
</feature>
<dbReference type="PROSITE" id="PS51184">
    <property type="entry name" value="JMJC"/>
    <property type="match status" value="1"/>
</dbReference>
<evidence type="ECO:0008006" key="16">
    <source>
        <dbReference type="Google" id="ProtNLM"/>
    </source>
</evidence>
<dbReference type="SUPFAM" id="SSF51197">
    <property type="entry name" value="Clavaminate synthase-like"/>
    <property type="match status" value="1"/>
</dbReference>
<evidence type="ECO:0000256" key="6">
    <source>
        <dbReference type="ARBA" id="ARBA00023002"/>
    </source>
</evidence>
<dbReference type="Proteomes" id="UP001085076">
    <property type="component" value="Miscellaneous, Linkage group lg07"/>
</dbReference>
<keyword evidence="3" id="KW-0479">Metal-binding</keyword>
<dbReference type="InterPro" id="IPR003889">
    <property type="entry name" value="FYrich_C"/>
</dbReference>
<comment type="subcellular location">
    <subcellularLocation>
        <location evidence="2">Nucleus</location>
    </subcellularLocation>
</comment>
<keyword evidence="10" id="KW-0539">Nucleus</keyword>
<proteinExistence type="predicted"/>
<evidence type="ECO:0000256" key="3">
    <source>
        <dbReference type="ARBA" id="ARBA00022723"/>
    </source>
</evidence>
<evidence type="ECO:0000256" key="7">
    <source>
        <dbReference type="ARBA" id="ARBA00023004"/>
    </source>
</evidence>
<evidence type="ECO:0000256" key="11">
    <source>
        <dbReference type="SAM" id="MobiDB-lite"/>
    </source>
</evidence>
<dbReference type="InterPro" id="IPR003347">
    <property type="entry name" value="JmjC_dom"/>
</dbReference>
<dbReference type="SMART" id="SM00541">
    <property type="entry name" value="FYRN"/>
    <property type="match status" value="1"/>
</dbReference>
<name>A0A9D5H8Z7_9LILI</name>
<evidence type="ECO:0000259" key="13">
    <source>
        <dbReference type="PROSITE" id="PS51184"/>
    </source>
</evidence>
<evidence type="ECO:0000256" key="9">
    <source>
        <dbReference type="ARBA" id="ARBA00023163"/>
    </source>
</evidence>
<dbReference type="GO" id="GO:0000785">
    <property type="term" value="C:chromatin"/>
    <property type="evidence" value="ECO:0007669"/>
    <property type="project" value="TreeGrafter"/>
</dbReference>
<dbReference type="PANTHER" id="PTHR10694">
    <property type="entry name" value="LYSINE-SPECIFIC DEMETHYLASE"/>
    <property type="match status" value="1"/>
</dbReference>
<evidence type="ECO:0000256" key="2">
    <source>
        <dbReference type="ARBA" id="ARBA00004123"/>
    </source>
</evidence>
<evidence type="ECO:0000256" key="10">
    <source>
        <dbReference type="ARBA" id="ARBA00023242"/>
    </source>
</evidence>
<organism evidence="14 15">
    <name type="scientific">Dioscorea zingiberensis</name>
    <dbReference type="NCBI Taxonomy" id="325984"/>
    <lineage>
        <taxon>Eukaryota</taxon>
        <taxon>Viridiplantae</taxon>
        <taxon>Streptophyta</taxon>
        <taxon>Embryophyta</taxon>
        <taxon>Tracheophyta</taxon>
        <taxon>Spermatophyta</taxon>
        <taxon>Magnoliopsida</taxon>
        <taxon>Liliopsida</taxon>
        <taxon>Dioscoreales</taxon>
        <taxon>Dioscoreaceae</taxon>
        <taxon>Dioscorea</taxon>
    </lineage>
</organism>
<keyword evidence="6" id="KW-0560">Oxidoreductase</keyword>
<evidence type="ECO:0000313" key="14">
    <source>
        <dbReference type="EMBL" id="KAJ0967575.1"/>
    </source>
</evidence>
<feature type="domain" description="JmjC" evidence="13">
    <location>
        <begin position="359"/>
        <end position="522"/>
    </location>
</feature>
<dbReference type="SMART" id="SM00542">
    <property type="entry name" value="FYRC"/>
    <property type="match status" value="1"/>
</dbReference>
<keyword evidence="8" id="KW-0805">Transcription regulation</keyword>
<accession>A0A9D5H8Z7</accession>
<dbReference type="Gene3D" id="3.30.160.360">
    <property type="match status" value="1"/>
</dbReference>
<protein>
    <recommendedName>
        <fullName evidence="16">Lysine-specific demethylase JMJ16</fullName>
    </recommendedName>
</protein>
<dbReference type="OrthoDB" id="1678912at2759"/>
<evidence type="ECO:0000313" key="15">
    <source>
        <dbReference type="Proteomes" id="UP001085076"/>
    </source>
</evidence>
<comment type="caution">
    <text evidence="14">The sequence shown here is derived from an EMBL/GenBank/DDBJ whole genome shotgun (WGS) entry which is preliminary data.</text>
</comment>
<dbReference type="PANTHER" id="PTHR10694:SF113">
    <property type="entry name" value="PROTEIN JUMONJI"/>
    <property type="match status" value="1"/>
</dbReference>
<dbReference type="GO" id="GO:0005634">
    <property type="term" value="C:nucleus"/>
    <property type="evidence" value="ECO:0007669"/>
    <property type="project" value="UniProtKB-SubCell"/>
</dbReference>
<evidence type="ECO:0000259" key="12">
    <source>
        <dbReference type="PROSITE" id="PS51183"/>
    </source>
</evidence>
<dbReference type="Gene3D" id="2.60.120.650">
    <property type="entry name" value="Cupin"/>
    <property type="match status" value="1"/>
</dbReference>
<keyword evidence="5" id="KW-0223">Dioxygenase</keyword>
<sequence>MNSTAFGPHENIMMGTECLGPCLNDDSESIPPGFSPHPAFTLQRIKENDMATDQTSDPLPTGMIAECSNAIDEKFKKSLRNRPWVNYRCFDNSSDEEEPETAVVKQDGPSKRYLPKGVLRGCSECDNCQKVVARFRPEDACRPALDDAPVFYPSEEEFKDTLRYIASIRHKAEQYGICRIVPPPSWRPPCPLKEGGVWEHSIFATRIQQVDKLQNRSVKQLCQSHSTMKRKRRKLSRMREDCGNKYEKNIETDERNDSSGERFGFVPGPNFTLEEFQKYANDFRSQYFCKEEANMITDPEQLEPSLENIEGEYWRIVEKPTEQIEVLYGADLETGGFGSGFPKASSIPSDSDLKNQYVESGWNLNNLARLPGSVLSFESGDISGVLVPWLYIGMCFSSFCWHVEDHHLYSLNYLHWGAPKIWYGVPGKDAVKLETAMRKHLPELFEEQPDLLHNLVTQFSPATLKSDGVPVYRCVQKSGEFVLTFPRAYHSGFNSGFNCAEAVNVAPVDWLPHGQNAVELYREQKRKISISHDKLLLGAAREAIRAHWNSAFMRKNTPDESRWKNVCGQDGILAMALKARVEMERASRDYLCCSAQSRKMDTAFDANVERECFLCHYDLHLSAAGCSCSPDKFACLSHAKQLCGCDWNSRFFLFRYEVSELHTLVDALGGKLSAVHRWGVSDLGLSLTMCISKDKPQESKPVNRILSQDTKKQVKESINHGGSAVDEKKFNLLKEIKVPMSQPCSSKVPKETEKMVHNSAGSTIMPINPSFQETPPKPTMVTPASMESCSQGSISPVIVDQGIQSVGHRNTSMGSARTSHPEILQNFSPSLISLPTMSSGKNLVLCSNAVPAVKSLSESIAIGLHTNKDRLACNNSTISSAIDEVKGMQVTHPDKLNTEPFVEKQESVTRVTKSDEKVTCNSQTDSVLVTPETNASVMCERDIDLLEKSGDLKKQLAAKVIDEQKEGTCNSTLLKQQLPIVYSQNASHGMNSNGIANAKEISSIISNREEDNCQMSNASKPFHPLQIIGLVKTNGEREAGKEEPDGVRNLTDKGQSVIVGPSCPPNAIDRHNRAQKGPRMAKVVRRINCTVEPLEYGVVLSGKLWSTSQTIYPRGYRSRVRYLSIIDPTQMCHYISEILDAGLLGPLFMVKVEQCPGEVFFHVSASKCWDLVRMRVNLEIMRQHNLGRANLPSLQPQGSLDGLEMFGLSSPMILQAIEANDHDHVCWEYWTSKHHSAKPPTQVSSLKEEQETREQQPLIIGTNVALMSLIKKAKPEELQALQSLLSEDNAPASSKANIIQLLDQEIKKRDSPF</sequence>
<dbReference type="Pfam" id="PF02373">
    <property type="entry name" value="JmjC"/>
    <property type="match status" value="1"/>
</dbReference>
<dbReference type="InterPro" id="IPR004198">
    <property type="entry name" value="Znf_C5HC2"/>
</dbReference>
<evidence type="ECO:0000256" key="4">
    <source>
        <dbReference type="ARBA" id="ARBA00022853"/>
    </source>
</evidence>
<evidence type="ECO:0000256" key="1">
    <source>
        <dbReference type="ARBA" id="ARBA00001954"/>
    </source>
</evidence>
<reference evidence="14" key="2">
    <citation type="journal article" date="2022" name="Hortic Res">
        <title>The genome of Dioscorea zingiberensis sheds light on the biosynthesis, origin and evolution of the medicinally important diosgenin saponins.</title>
        <authorList>
            <person name="Li Y."/>
            <person name="Tan C."/>
            <person name="Li Z."/>
            <person name="Guo J."/>
            <person name="Li S."/>
            <person name="Chen X."/>
            <person name="Wang C."/>
            <person name="Dai X."/>
            <person name="Yang H."/>
            <person name="Song W."/>
            <person name="Hou L."/>
            <person name="Xu J."/>
            <person name="Tong Z."/>
            <person name="Xu A."/>
            <person name="Yuan X."/>
            <person name="Wang W."/>
            <person name="Yang Q."/>
            <person name="Chen L."/>
            <person name="Sun Z."/>
            <person name="Wang K."/>
            <person name="Pan B."/>
            <person name="Chen J."/>
            <person name="Bao Y."/>
            <person name="Liu F."/>
            <person name="Qi X."/>
            <person name="Gang D.R."/>
            <person name="Wen J."/>
            <person name="Li J."/>
        </authorList>
    </citation>
    <scope>NUCLEOTIDE SEQUENCE</scope>
    <source>
        <strain evidence="14">Dzin_1.0</strain>
    </source>
</reference>
<keyword evidence="15" id="KW-1185">Reference proteome</keyword>
<evidence type="ECO:0000256" key="5">
    <source>
        <dbReference type="ARBA" id="ARBA00022964"/>
    </source>
</evidence>
<dbReference type="Pfam" id="PF02375">
    <property type="entry name" value="JmjN"/>
    <property type="match status" value="1"/>
</dbReference>
<dbReference type="InterPro" id="IPR003888">
    <property type="entry name" value="FYrich_N"/>
</dbReference>
<dbReference type="SMART" id="SM00545">
    <property type="entry name" value="JmjN"/>
    <property type="match status" value="1"/>
</dbReference>
<keyword evidence="9" id="KW-0804">Transcription</keyword>
<dbReference type="InterPro" id="IPR003349">
    <property type="entry name" value="JmjN"/>
</dbReference>
<dbReference type="PROSITE" id="PS51542">
    <property type="entry name" value="FYRN"/>
    <property type="match status" value="1"/>
</dbReference>
<dbReference type="FunFam" id="3.30.160.360:FF:000005">
    <property type="entry name" value="Putative lysine-specific demethylase JMJ16"/>
    <property type="match status" value="1"/>
</dbReference>